<comment type="caution">
    <text evidence="1">The sequence shown here is derived from an EMBL/GenBank/DDBJ whole genome shotgun (WGS) entry which is preliminary data.</text>
</comment>
<feature type="non-terminal residue" evidence="1">
    <location>
        <position position="1"/>
    </location>
</feature>
<gene>
    <name evidence="1" type="ORF">LCGC14_1987070</name>
</gene>
<proteinExistence type="predicted"/>
<organism evidence="1">
    <name type="scientific">marine sediment metagenome</name>
    <dbReference type="NCBI Taxonomy" id="412755"/>
    <lineage>
        <taxon>unclassified sequences</taxon>
        <taxon>metagenomes</taxon>
        <taxon>ecological metagenomes</taxon>
    </lineage>
</organism>
<accession>A0A0F9F7D4</accession>
<name>A0A0F9F7D4_9ZZZZ</name>
<dbReference type="AlphaFoldDB" id="A0A0F9F7D4"/>
<dbReference type="EMBL" id="LAZR01022336">
    <property type="protein sequence ID" value="KKL82208.1"/>
    <property type="molecule type" value="Genomic_DNA"/>
</dbReference>
<sequence length="204" mass="23517">IYDRALGKVREVRTNKDKYDETRRWLLSNAEELGGQWKDIRNKLETNMNATGDATGPHISRAHRLIDRYAKDNPEINDGTLDSVRRIQRLHDTIDARSDQTPEQIRDLSQALLLPYEEEKAKGWFGGLFESVTKASPLAIAVRGSRRVRAKKQKVFQSVMLIQPVSKAEFSKKVISLKSLFGEDSREAKAFYDRYVDGYDWEIE</sequence>
<evidence type="ECO:0000313" key="1">
    <source>
        <dbReference type="EMBL" id="KKL82208.1"/>
    </source>
</evidence>
<reference evidence="1" key="1">
    <citation type="journal article" date="2015" name="Nature">
        <title>Complex archaea that bridge the gap between prokaryotes and eukaryotes.</title>
        <authorList>
            <person name="Spang A."/>
            <person name="Saw J.H."/>
            <person name="Jorgensen S.L."/>
            <person name="Zaremba-Niedzwiedzka K."/>
            <person name="Martijn J."/>
            <person name="Lind A.E."/>
            <person name="van Eijk R."/>
            <person name="Schleper C."/>
            <person name="Guy L."/>
            <person name="Ettema T.J."/>
        </authorList>
    </citation>
    <scope>NUCLEOTIDE SEQUENCE</scope>
</reference>
<protein>
    <submittedName>
        <fullName evidence="1">Uncharacterized protein</fullName>
    </submittedName>
</protein>